<keyword evidence="3" id="KW-1185">Reference proteome</keyword>
<reference evidence="2" key="3">
    <citation type="journal article" date="2017" name="Nature">
        <title>Genome sequence of the progenitor of the wheat D genome Aegilops tauschii.</title>
        <authorList>
            <person name="Luo M.C."/>
            <person name="Gu Y.Q."/>
            <person name="Puiu D."/>
            <person name="Wang H."/>
            <person name="Twardziok S.O."/>
            <person name="Deal K.R."/>
            <person name="Huo N."/>
            <person name="Zhu T."/>
            <person name="Wang L."/>
            <person name="Wang Y."/>
            <person name="McGuire P.E."/>
            <person name="Liu S."/>
            <person name="Long H."/>
            <person name="Ramasamy R.K."/>
            <person name="Rodriguez J.C."/>
            <person name="Van S.L."/>
            <person name="Yuan L."/>
            <person name="Wang Z."/>
            <person name="Xia Z."/>
            <person name="Xiao L."/>
            <person name="Anderson O.D."/>
            <person name="Ouyang S."/>
            <person name="Liang Y."/>
            <person name="Zimin A.V."/>
            <person name="Pertea G."/>
            <person name="Qi P."/>
            <person name="Bennetzen J.L."/>
            <person name="Dai X."/>
            <person name="Dawson M.W."/>
            <person name="Muller H.G."/>
            <person name="Kugler K."/>
            <person name="Rivarola-Duarte L."/>
            <person name="Spannagl M."/>
            <person name="Mayer K.F.X."/>
            <person name="Lu F.H."/>
            <person name="Bevan M.W."/>
            <person name="Leroy P."/>
            <person name="Li P."/>
            <person name="You F.M."/>
            <person name="Sun Q."/>
            <person name="Liu Z."/>
            <person name="Lyons E."/>
            <person name="Wicker T."/>
            <person name="Salzberg S.L."/>
            <person name="Devos K.M."/>
            <person name="Dvorak J."/>
        </authorList>
    </citation>
    <scope>NUCLEOTIDE SEQUENCE [LARGE SCALE GENOMIC DNA]</scope>
    <source>
        <strain evidence="2">cv. AL8/78</strain>
    </source>
</reference>
<dbReference type="EnsemblPlants" id="AET6Gv20746300.1">
    <property type="protein sequence ID" value="AET6Gv20746300.1"/>
    <property type="gene ID" value="AET6Gv20746300"/>
</dbReference>
<reference evidence="2" key="4">
    <citation type="submission" date="2019-03" db="UniProtKB">
        <authorList>
            <consortium name="EnsemblPlants"/>
        </authorList>
    </citation>
    <scope>IDENTIFICATION</scope>
</reference>
<reference evidence="3" key="2">
    <citation type="journal article" date="2017" name="Nat. Plants">
        <title>The Aegilops tauschii genome reveals multiple impacts of transposons.</title>
        <authorList>
            <person name="Zhao G."/>
            <person name="Zou C."/>
            <person name="Li K."/>
            <person name="Wang K."/>
            <person name="Li T."/>
            <person name="Gao L."/>
            <person name="Zhang X."/>
            <person name="Wang H."/>
            <person name="Yang Z."/>
            <person name="Liu X."/>
            <person name="Jiang W."/>
            <person name="Mao L."/>
            <person name="Kong X."/>
            <person name="Jiao Y."/>
            <person name="Jia J."/>
        </authorList>
    </citation>
    <scope>NUCLEOTIDE SEQUENCE [LARGE SCALE GENOMIC DNA]</scope>
    <source>
        <strain evidence="3">cv. AL8/78</strain>
    </source>
</reference>
<feature type="compositionally biased region" description="Basic and acidic residues" evidence="1">
    <location>
        <begin position="74"/>
        <end position="89"/>
    </location>
</feature>
<reference evidence="2" key="5">
    <citation type="journal article" date="2021" name="G3 (Bethesda)">
        <title>Aegilops tauschii genome assembly Aet v5.0 features greater sequence contiguity and improved annotation.</title>
        <authorList>
            <person name="Wang L."/>
            <person name="Zhu T."/>
            <person name="Rodriguez J.C."/>
            <person name="Deal K.R."/>
            <person name="Dubcovsky J."/>
            <person name="McGuire P.E."/>
            <person name="Lux T."/>
            <person name="Spannagl M."/>
            <person name="Mayer K.F.X."/>
            <person name="Baldrich P."/>
            <person name="Meyers B.C."/>
            <person name="Huo N."/>
            <person name="Gu Y.Q."/>
            <person name="Zhou H."/>
            <person name="Devos K.M."/>
            <person name="Bennetzen J.L."/>
            <person name="Unver T."/>
            <person name="Budak H."/>
            <person name="Gulick P.J."/>
            <person name="Galiba G."/>
            <person name="Kalapos B."/>
            <person name="Nelson D.R."/>
            <person name="Li P."/>
            <person name="You F.M."/>
            <person name="Luo M.C."/>
            <person name="Dvorak J."/>
        </authorList>
    </citation>
    <scope>NUCLEOTIDE SEQUENCE [LARGE SCALE GENOMIC DNA]</scope>
    <source>
        <strain evidence="2">cv. AL8/78</strain>
    </source>
</reference>
<accession>A0A453PIQ4</accession>
<protein>
    <submittedName>
        <fullName evidence="2">Uncharacterized protein</fullName>
    </submittedName>
</protein>
<dbReference type="AlphaFoldDB" id="A0A453PIQ4"/>
<reference evidence="3" key="1">
    <citation type="journal article" date="2014" name="Science">
        <title>Ancient hybridizations among the ancestral genomes of bread wheat.</title>
        <authorList>
            <consortium name="International Wheat Genome Sequencing Consortium,"/>
            <person name="Marcussen T."/>
            <person name="Sandve S.R."/>
            <person name="Heier L."/>
            <person name="Spannagl M."/>
            <person name="Pfeifer M."/>
            <person name="Jakobsen K.S."/>
            <person name="Wulff B.B."/>
            <person name="Steuernagel B."/>
            <person name="Mayer K.F."/>
            <person name="Olsen O.A."/>
        </authorList>
    </citation>
    <scope>NUCLEOTIDE SEQUENCE [LARGE SCALE GENOMIC DNA]</scope>
    <source>
        <strain evidence="3">cv. AL8/78</strain>
    </source>
</reference>
<dbReference type="Gramene" id="AET6Gv20746300.1">
    <property type="protein sequence ID" value="AET6Gv20746300.1"/>
    <property type="gene ID" value="AET6Gv20746300"/>
</dbReference>
<name>A0A453PIQ4_AEGTS</name>
<evidence type="ECO:0000313" key="2">
    <source>
        <dbReference type="EnsemblPlants" id="AET6Gv20746300.1"/>
    </source>
</evidence>
<organism evidence="2 3">
    <name type="scientific">Aegilops tauschii subsp. strangulata</name>
    <name type="common">Goatgrass</name>
    <dbReference type="NCBI Taxonomy" id="200361"/>
    <lineage>
        <taxon>Eukaryota</taxon>
        <taxon>Viridiplantae</taxon>
        <taxon>Streptophyta</taxon>
        <taxon>Embryophyta</taxon>
        <taxon>Tracheophyta</taxon>
        <taxon>Spermatophyta</taxon>
        <taxon>Magnoliopsida</taxon>
        <taxon>Liliopsida</taxon>
        <taxon>Poales</taxon>
        <taxon>Poaceae</taxon>
        <taxon>BOP clade</taxon>
        <taxon>Pooideae</taxon>
        <taxon>Triticodae</taxon>
        <taxon>Triticeae</taxon>
        <taxon>Triticinae</taxon>
        <taxon>Aegilops</taxon>
    </lineage>
</organism>
<proteinExistence type="predicted"/>
<sequence length="308" mass="34066">MEEEDSNAPILPCKRKNKPQGKGKDGKKNKTKEDAKMSKKTQLKKLQKLEVGTSSVDSNALILPCKSKNKSQGKGKDGKKNKTKEDAKMSKTQLKKLQKLEEDKQKKAMQAQSIETLQKHRIADEAYSLLHTSGSIGQAATMKEKRRRAMQLSKAGLDVPEELSLFKKNSDQKGVPVPENSEAAPEACPVKLVQAAKLCHPGSERKNHESDAVKPNIGIGVSILDQKTEETNDDADILAHQSILKQKTEKTNDDDDILVHPKVRSSVPSCSGVEIDMQVTGPHLKYIRLRKLVPCSDLTELLSFCCFC</sequence>
<feature type="region of interest" description="Disordered" evidence="1">
    <location>
        <begin position="1"/>
        <end position="92"/>
    </location>
</feature>
<evidence type="ECO:0000256" key="1">
    <source>
        <dbReference type="SAM" id="MobiDB-lite"/>
    </source>
</evidence>
<dbReference type="Proteomes" id="UP000015105">
    <property type="component" value="Chromosome 6D"/>
</dbReference>
<feature type="compositionally biased region" description="Basic and acidic residues" evidence="1">
    <location>
        <begin position="22"/>
        <end position="37"/>
    </location>
</feature>
<evidence type="ECO:0000313" key="3">
    <source>
        <dbReference type="Proteomes" id="UP000015105"/>
    </source>
</evidence>